<reference evidence="2" key="1">
    <citation type="journal article" date="2019" name="Int. J. Syst. Evol. Microbiol.">
        <title>The Global Catalogue of Microorganisms (GCM) 10K type strain sequencing project: providing services to taxonomists for standard genome sequencing and annotation.</title>
        <authorList>
            <consortium name="The Broad Institute Genomics Platform"/>
            <consortium name="The Broad Institute Genome Sequencing Center for Infectious Disease"/>
            <person name="Wu L."/>
            <person name="Ma J."/>
        </authorList>
    </citation>
    <scope>NUCLEOTIDE SEQUENCE [LARGE SCALE GENOMIC DNA]</scope>
    <source>
        <strain evidence="2">KCTC 42911</strain>
    </source>
</reference>
<evidence type="ECO:0000313" key="2">
    <source>
        <dbReference type="Proteomes" id="UP001595629"/>
    </source>
</evidence>
<accession>A0ABV7TLW2</accession>
<dbReference type="EMBL" id="JBHRXI010000016">
    <property type="protein sequence ID" value="MFC3615158.1"/>
    <property type="molecule type" value="Genomic_DNA"/>
</dbReference>
<dbReference type="Proteomes" id="UP001595629">
    <property type="component" value="Unassembled WGS sequence"/>
</dbReference>
<keyword evidence="2" id="KW-1185">Reference proteome</keyword>
<organism evidence="1 2">
    <name type="scientific">Lutimaribacter marinistellae</name>
    <dbReference type="NCBI Taxonomy" id="1820329"/>
    <lineage>
        <taxon>Bacteria</taxon>
        <taxon>Pseudomonadati</taxon>
        <taxon>Pseudomonadota</taxon>
        <taxon>Alphaproteobacteria</taxon>
        <taxon>Rhodobacterales</taxon>
        <taxon>Roseobacteraceae</taxon>
        <taxon>Lutimaribacter</taxon>
    </lineage>
</organism>
<proteinExistence type="predicted"/>
<dbReference type="Pfam" id="PF20107">
    <property type="entry name" value="DUF6497"/>
    <property type="match status" value="1"/>
</dbReference>
<gene>
    <name evidence="1" type="ORF">ACFORG_15440</name>
</gene>
<comment type="caution">
    <text evidence="1">The sequence shown here is derived from an EMBL/GenBank/DDBJ whole genome shotgun (WGS) entry which is preliminary data.</text>
</comment>
<dbReference type="RefSeq" id="WP_386736421.1">
    <property type="nucleotide sequence ID" value="NZ_JBHRXI010000016.1"/>
</dbReference>
<name>A0ABV7TLW2_9RHOB</name>
<protein>
    <submittedName>
        <fullName evidence="1">DUF6497 family protein</fullName>
    </submittedName>
</protein>
<sequence>MIRTELNRTAHAPCVAHAAPAGGARLWWGRGCALVAVLIGSSAFAGEKPLLPVPSGQDVRLEEVLIDENPGESWLRLRLIATAIGAEQGGYGYDEAAQDMDHLCEILAVPYVAQHDLAPARIVISMSDRPVEFGRSDPEATQFFEAYSLQDGRCIWEEY</sequence>
<evidence type="ECO:0000313" key="1">
    <source>
        <dbReference type="EMBL" id="MFC3615158.1"/>
    </source>
</evidence>
<dbReference type="InterPro" id="IPR045467">
    <property type="entry name" value="DUF6497"/>
</dbReference>